<dbReference type="EMBL" id="NBNE01013377">
    <property type="protein sequence ID" value="OWY95129.1"/>
    <property type="molecule type" value="Genomic_DNA"/>
</dbReference>
<dbReference type="Proteomes" id="UP000198211">
    <property type="component" value="Unassembled WGS sequence"/>
</dbReference>
<sequence>MQTTPSDVLLDQIPRDYFEVEPISVEDTSLRDLIENPRDVSTDTNKSQSAGPSQPTRSAVVPGIHAYVNRILNANGDSNISTPWIPDRGSWSMSAVSKDFNYIVSSTHEDQKVGKSLAGCDLNAQPHLPTLDAFDSPVLQRIRQVQCLLFASIHGLDDGLSLRKEVIEVPMAVTILHYNEMLHLAPASPYIKRVCLAVSVPSY</sequence>
<evidence type="ECO:0000313" key="3">
    <source>
        <dbReference type="Proteomes" id="UP000198211"/>
    </source>
</evidence>
<feature type="region of interest" description="Disordered" evidence="1">
    <location>
        <begin position="35"/>
        <end position="58"/>
    </location>
</feature>
<gene>
    <name evidence="2" type="ORF">PHMEG_00034949</name>
</gene>
<proteinExistence type="predicted"/>
<comment type="caution">
    <text evidence="2">The sequence shown here is derived from an EMBL/GenBank/DDBJ whole genome shotgun (WGS) entry which is preliminary data.</text>
</comment>
<dbReference type="STRING" id="4795.A0A225USJ4"/>
<evidence type="ECO:0000313" key="2">
    <source>
        <dbReference type="EMBL" id="OWY95129.1"/>
    </source>
</evidence>
<organism evidence="2 3">
    <name type="scientific">Phytophthora megakarya</name>
    <dbReference type="NCBI Taxonomy" id="4795"/>
    <lineage>
        <taxon>Eukaryota</taxon>
        <taxon>Sar</taxon>
        <taxon>Stramenopiles</taxon>
        <taxon>Oomycota</taxon>
        <taxon>Peronosporomycetes</taxon>
        <taxon>Peronosporales</taxon>
        <taxon>Peronosporaceae</taxon>
        <taxon>Phytophthora</taxon>
    </lineage>
</organism>
<keyword evidence="3" id="KW-1185">Reference proteome</keyword>
<accession>A0A225USJ4</accession>
<evidence type="ECO:0000256" key="1">
    <source>
        <dbReference type="SAM" id="MobiDB-lite"/>
    </source>
</evidence>
<reference evidence="3" key="1">
    <citation type="submission" date="2017-03" db="EMBL/GenBank/DDBJ databases">
        <title>Phytopthora megakarya and P. palmivora, two closely related causual agents of cacao black pod achieved similar genome size and gene model numbers by different mechanisms.</title>
        <authorList>
            <person name="Ali S."/>
            <person name="Shao J."/>
            <person name="Larry D.J."/>
            <person name="Kronmiller B."/>
            <person name="Shen D."/>
            <person name="Strem M.D."/>
            <person name="Melnick R.L."/>
            <person name="Guiltinan M.J."/>
            <person name="Tyler B.M."/>
            <person name="Meinhardt L.W."/>
            <person name="Bailey B.A."/>
        </authorList>
    </citation>
    <scope>NUCLEOTIDE SEQUENCE [LARGE SCALE GENOMIC DNA]</scope>
    <source>
        <strain evidence="3">zdho120</strain>
    </source>
</reference>
<dbReference type="AlphaFoldDB" id="A0A225USJ4"/>
<dbReference type="OrthoDB" id="124246at2759"/>
<name>A0A225USJ4_9STRA</name>
<feature type="compositionally biased region" description="Polar residues" evidence="1">
    <location>
        <begin position="42"/>
        <end position="57"/>
    </location>
</feature>
<protein>
    <submittedName>
        <fullName evidence="2">Uncharacterized protein</fullName>
    </submittedName>
</protein>